<proteinExistence type="predicted"/>
<dbReference type="AlphaFoldDB" id="A0A645DNX5"/>
<gene>
    <name evidence="1" type="ORF">SDC9_138068</name>
</gene>
<accession>A0A645DNX5</accession>
<organism evidence="1">
    <name type="scientific">bioreactor metagenome</name>
    <dbReference type="NCBI Taxonomy" id="1076179"/>
    <lineage>
        <taxon>unclassified sequences</taxon>
        <taxon>metagenomes</taxon>
        <taxon>ecological metagenomes</taxon>
    </lineage>
</organism>
<comment type="caution">
    <text evidence="1">The sequence shown here is derived from an EMBL/GenBank/DDBJ whole genome shotgun (WGS) entry which is preliminary data.</text>
</comment>
<evidence type="ECO:0000313" key="1">
    <source>
        <dbReference type="EMBL" id="MPM90945.1"/>
    </source>
</evidence>
<dbReference type="EMBL" id="VSSQ01038073">
    <property type="protein sequence ID" value="MPM90945.1"/>
    <property type="molecule type" value="Genomic_DNA"/>
</dbReference>
<sequence>MIALSDEVIGPQVFVAHVENVGGNPGRLQNHLLRLLKPPKAVQRVGVHHIDIDAVSVSADFVGNSGGPFAAVPCLRIAPALDIA</sequence>
<protein>
    <submittedName>
        <fullName evidence="1">Uncharacterized protein</fullName>
    </submittedName>
</protein>
<name>A0A645DNX5_9ZZZZ</name>
<reference evidence="1" key="1">
    <citation type="submission" date="2019-08" db="EMBL/GenBank/DDBJ databases">
        <authorList>
            <person name="Kucharzyk K."/>
            <person name="Murdoch R.W."/>
            <person name="Higgins S."/>
            <person name="Loffler F."/>
        </authorList>
    </citation>
    <scope>NUCLEOTIDE SEQUENCE</scope>
</reference>